<dbReference type="GO" id="GO:0007166">
    <property type="term" value="P:cell surface receptor signaling pathway"/>
    <property type="evidence" value="ECO:0007669"/>
    <property type="project" value="TreeGrafter"/>
</dbReference>
<evidence type="ECO:0000313" key="14">
    <source>
        <dbReference type="Ensembl" id="ENSELUP00000030300.1"/>
    </source>
</evidence>
<keyword evidence="6 11" id="KW-0472">Membrane</keyword>
<dbReference type="InterPro" id="IPR007110">
    <property type="entry name" value="Ig-like_dom"/>
</dbReference>
<dbReference type="Gene3D" id="2.60.40.10">
    <property type="entry name" value="Immunoglobulins"/>
    <property type="match status" value="2"/>
</dbReference>
<evidence type="ECO:0000256" key="11">
    <source>
        <dbReference type="SAM" id="Phobius"/>
    </source>
</evidence>
<feature type="domain" description="Ig-like" evidence="13">
    <location>
        <begin position="15"/>
        <end position="133"/>
    </location>
</feature>
<keyword evidence="5 11" id="KW-1133">Transmembrane helix</keyword>
<evidence type="ECO:0000256" key="10">
    <source>
        <dbReference type="ARBA" id="ARBA00023319"/>
    </source>
</evidence>
<evidence type="ECO:0000256" key="4">
    <source>
        <dbReference type="ARBA" id="ARBA00022729"/>
    </source>
</evidence>
<reference evidence="15" key="1">
    <citation type="journal article" date="2014" name="PLoS ONE">
        <title>The genome and linkage map of the northern pike (Esox lucius): conserved synteny revealed between the salmonid sister group and the Neoteleostei.</title>
        <authorList>
            <person name="Rondeau E.B."/>
            <person name="Minkley D.R."/>
            <person name="Leong J.S."/>
            <person name="Messmer A.M."/>
            <person name="Jantzen J.R."/>
            <person name="von Schalburg K.R."/>
            <person name="Lemon C."/>
            <person name="Bird N.H."/>
            <person name="Koop B.F."/>
        </authorList>
    </citation>
    <scope>NUCLEOTIDE SEQUENCE</scope>
</reference>
<dbReference type="GO" id="GO:0009897">
    <property type="term" value="C:external side of plasma membrane"/>
    <property type="evidence" value="ECO:0007669"/>
    <property type="project" value="TreeGrafter"/>
</dbReference>
<comment type="subcellular location">
    <subcellularLocation>
        <location evidence="1">Cell membrane</location>
        <topology evidence="1">Single-pass type I membrane protein</topology>
    </subcellularLocation>
</comment>
<evidence type="ECO:0000313" key="15">
    <source>
        <dbReference type="Proteomes" id="UP000265140"/>
    </source>
</evidence>
<name>A0A3P8ZNR2_ESOLU</name>
<evidence type="ECO:0000256" key="6">
    <source>
        <dbReference type="ARBA" id="ARBA00023136"/>
    </source>
</evidence>
<dbReference type="GeneTree" id="ENSGT00940000161373"/>
<organism evidence="14 15">
    <name type="scientific">Esox lucius</name>
    <name type="common">Northern pike</name>
    <dbReference type="NCBI Taxonomy" id="8010"/>
    <lineage>
        <taxon>Eukaryota</taxon>
        <taxon>Metazoa</taxon>
        <taxon>Chordata</taxon>
        <taxon>Craniata</taxon>
        <taxon>Vertebrata</taxon>
        <taxon>Euteleostomi</taxon>
        <taxon>Actinopterygii</taxon>
        <taxon>Neopterygii</taxon>
        <taxon>Teleostei</taxon>
        <taxon>Protacanthopterygii</taxon>
        <taxon>Esociformes</taxon>
        <taxon>Esocidae</taxon>
        <taxon>Esox</taxon>
    </lineage>
</organism>
<dbReference type="PANTHER" id="PTHR25466:SF3">
    <property type="entry name" value="PROGRAMMED CELL DEATH 1 LIGAND 1"/>
    <property type="match status" value="1"/>
</dbReference>
<dbReference type="PANTHER" id="PTHR25466">
    <property type="entry name" value="T-LYMPHOCYTE ACTIVATION ANTIGEN"/>
    <property type="match status" value="1"/>
</dbReference>
<reference evidence="14" key="3">
    <citation type="submission" date="2025-08" db="UniProtKB">
        <authorList>
            <consortium name="Ensembl"/>
        </authorList>
    </citation>
    <scope>IDENTIFICATION</scope>
</reference>
<dbReference type="InterPro" id="IPR003599">
    <property type="entry name" value="Ig_sub"/>
</dbReference>
<evidence type="ECO:0000256" key="2">
    <source>
        <dbReference type="ARBA" id="ARBA00022475"/>
    </source>
</evidence>
<dbReference type="InterPro" id="IPR036179">
    <property type="entry name" value="Ig-like_dom_sf"/>
</dbReference>
<dbReference type="AlphaFoldDB" id="A0A3P8ZNR2"/>
<protein>
    <recommendedName>
        <fullName evidence="13">Ig-like domain-containing protein</fullName>
    </recommendedName>
</protein>
<dbReference type="SMART" id="SM00409">
    <property type="entry name" value="IG"/>
    <property type="match status" value="1"/>
</dbReference>
<evidence type="ECO:0000256" key="5">
    <source>
        <dbReference type="ARBA" id="ARBA00022989"/>
    </source>
</evidence>
<dbReference type="OrthoDB" id="8680608at2759"/>
<dbReference type="STRING" id="8010.ENSELUP00000030300"/>
<dbReference type="Bgee" id="ENSELUG00000007468">
    <property type="expression patterns" value="Expressed in spleen and 13 other cell types or tissues"/>
</dbReference>
<keyword evidence="8" id="KW-0675">Receptor</keyword>
<dbReference type="Ensembl" id="ENSELUT00000008669.3">
    <property type="protein sequence ID" value="ENSELUP00000030300.1"/>
    <property type="gene ID" value="ENSELUG00000007468.3"/>
</dbReference>
<dbReference type="GO" id="GO:0006955">
    <property type="term" value="P:immune response"/>
    <property type="evidence" value="ECO:0007669"/>
    <property type="project" value="TreeGrafter"/>
</dbReference>
<dbReference type="InterPro" id="IPR051713">
    <property type="entry name" value="T-cell_Activation_Regulation"/>
</dbReference>
<keyword evidence="9" id="KW-0325">Glycoprotein</keyword>
<dbReference type="InterPro" id="IPR053896">
    <property type="entry name" value="BTN3A2-like_Ig-C"/>
</dbReference>
<dbReference type="KEGG" id="els:105023549"/>
<feature type="transmembrane region" description="Helical" evidence="11">
    <location>
        <begin position="238"/>
        <end position="258"/>
    </location>
</feature>
<dbReference type="Pfam" id="PF22705">
    <property type="entry name" value="C2-set_3"/>
    <property type="match status" value="1"/>
</dbReference>
<keyword evidence="4 12" id="KW-0732">Signal</keyword>
<dbReference type="Proteomes" id="UP000265140">
    <property type="component" value="Chromosome 14"/>
</dbReference>
<dbReference type="InterPro" id="IPR013783">
    <property type="entry name" value="Ig-like_fold"/>
</dbReference>
<evidence type="ECO:0000256" key="3">
    <source>
        <dbReference type="ARBA" id="ARBA00022692"/>
    </source>
</evidence>
<dbReference type="PROSITE" id="PS50835">
    <property type="entry name" value="IG_LIKE"/>
    <property type="match status" value="2"/>
</dbReference>
<sequence length="284" mass="31625">MNSAFLLVLQVVLWPTIAALFTVKVDSPSYLAEFHSDVTMGCRFQPVNRELNLTVIWHRVLPPPVVEVYRLANGQEDLLSQHPQYHSRVRLVLTELMNGWAKLQLSRLRINDSGTYQCLVTMGVADYKETTLTVKASYKPIKKCILSRGGEEVDLVCASEGYPRSTISWKDGSNQILSSNETNVQTPDQLFQVTSKITVKSSVKNNYTCSIVDEVPNNLSAMFVIPDEIPVLKSTPTALYIALGTAFMLAVFIVAVIIRNYRQKGMSEMSSTACRNSLLGLAQT</sequence>
<evidence type="ECO:0000256" key="1">
    <source>
        <dbReference type="ARBA" id="ARBA00004251"/>
    </source>
</evidence>
<dbReference type="SUPFAM" id="SSF48726">
    <property type="entry name" value="Immunoglobulin"/>
    <property type="match status" value="2"/>
</dbReference>
<feature type="chain" id="PRO_5018244033" description="Ig-like domain-containing protein" evidence="12">
    <location>
        <begin position="20"/>
        <end position="284"/>
    </location>
</feature>
<feature type="signal peptide" evidence="12">
    <location>
        <begin position="1"/>
        <end position="19"/>
    </location>
</feature>
<proteinExistence type="predicted"/>
<dbReference type="GO" id="GO:0031295">
    <property type="term" value="P:T cell costimulation"/>
    <property type="evidence" value="ECO:0007669"/>
    <property type="project" value="TreeGrafter"/>
</dbReference>
<keyword evidence="2" id="KW-1003">Cell membrane</keyword>
<reference evidence="14" key="4">
    <citation type="submission" date="2025-09" db="UniProtKB">
        <authorList>
            <consortium name="Ensembl"/>
        </authorList>
    </citation>
    <scope>IDENTIFICATION</scope>
</reference>
<dbReference type="GO" id="GO:0042130">
    <property type="term" value="P:negative regulation of T cell proliferation"/>
    <property type="evidence" value="ECO:0007669"/>
    <property type="project" value="TreeGrafter"/>
</dbReference>
<gene>
    <name evidence="14" type="primary">PDCD1LG2</name>
</gene>
<evidence type="ECO:0000256" key="9">
    <source>
        <dbReference type="ARBA" id="ARBA00023180"/>
    </source>
</evidence>
<reference evidence="14" key="2">
    <citation type="submission" date="2020-02" db="EMBL/GenBank/DDBJ databases">
        <title>Esox lucius (northern pike) genome, fEsoLuc1, primary haplotype.</title>
        <authorList>
            <person name="Myers G."/>
            <person name="Karagic N."/>
            <person name="Meyer A."/>
            <person name="Pippel M."/>
            <person name="Reichard M."/>
            <person name="Winkler S."/>
            <person name="Tracey A."/>
            <person name="Sims Y."/>
            <person name="Howe K."/>
            <person name="Rhie A."/>
            <person name="Formenti G."/>
            <person name="Durbin R."/>
            <person name="Fedrigo O."/>
            <person name="Jarvis E.D."/>
        </authorList>
    </citation>
    <scope>NUCLEOTIDE SEQUENCE [LARGE SCALE GENOMIC DNA]</scope>
</reference>
<evidence type="ECO:0000259" key="13">
    <source>
        <dbReference type="PROSITE" id="PS50835"/>
    </source>
</evidence>
<dbReference type="GO" id="GO:0042102">
    <property type="term" value="P:positive regulation of T cell proliferation"/>
    <property type="evidence" value="ECO:0007669"/>
    <property type="project" value="TreeGrafter"/>
</dbReference>
<keyword evidence="7" id="KW-1015">Disulfide bond</keyword>
<evidence type="ECO:0000256" key="12">
    <source>
        <dbReference type="SAM" id="SignalP"/>
    </source>
</evidence>
<dbReference type="InParanoid" id="A0A3P8ZNR2"/>
<keyword evidence="15" id="KW-1185">Reference proteome</keyword>
<dbReference type="OMA" id="YCCMISY"/>
<evidence type="ECO:0000256" key="8">
    <source>
        <dbReference type="ARBA" id="ARBA00023170"/>
    </source>
</evidence>
<keyword evidence="10" id="KW-0393">Immunoglobulin domain</keyword>
<keyword evidence="3 11" id="KW-0812">Transmembrane</keyword>
<dbReference type="GO" id="GO:0071222">
    <property type="term" value="P:cellular response to lipopolysaccharide"/>
    <property type="evidence" value="ECO:0007669"/>
    <property type="project" value="TreeGrafter"/>
</dbReference>
<feature type="domain" description="Ig-like" evidence="13">
    <location>
        <begin position="150"/>
        <end position="220"/>
    </location>
</feature>
<evidence type="ECO:0000256" key="7">
    <source>
        <dbReference type="ARBA" id="ARBA00023157"/>
    </source>
</evidence>
<accession>A0A3P8ZNR2</accession>